<comment type="caution">
    <text evidence="1">The sequence shown here is derived from an EMBL/GenBank/DDBJ whole genome shotgun (WGS) entry which is preliminary data.</text>
</comment>
<name>S3UYJ1_9LEPT</name>
<sequence length="44" mass="5205">MLERVSEGNSLIRYFHFIGVRIVDHLISSTIRTELFTGDYYNLQ</sequence>
<dbReference type="AlphaFoldDB" id="S3UYJ1"/>
<keyword evidence="2" id="KW-1185">Reference proteome</keyword>
<organism evidence="1 2">
    <name type="scientific">Leptospira fainei serovar Hurstbridge str. BUT 6</name>
    <dbReference type="NCBI Taxonomy" id="1193011"/>
    <lineage>
        <taxon>Bacteria</taxon>
        <taxon>Pseudomonadati</taxon>
        <taxon>Spirochaetota</taxon>
        <taxon>Spirochaetia</taxon>
        <taxon>Leptospirales</taxon>
        <taxon>Leptospiraceae</taxon>
        <taxon>Leptospira</taxon>
    </lineage>
</organism>
<reference evidence="1" key="1">
    <citation type="submission" date="2013-04" db="EMBL/GenBank/DDBJ databases">
        <authorList>
            <person name="Harkins D.M."/>
            <person name="Durkin A.S."/>
            <person name="Selengut J.D."/>
            <person name="Sanka R."/>
            <person name="DePew J."/>
            <person name="Purushe J."/>
            <person name="Ahmed A."/>
            <person name="van der Linden H."/>
            <person name="Goris M.G.A."/>
            <person name="Hartskeerl R.A."/>
            <person name="Vinetz J.M."/>
            <person name="Sutton G.G."/>
            <person name="Nelson W.C."/>
            <person name="Fouts D.E."/>
        </authorList>
    </citation>
    <scope>NUCLEOTIDE SEQUENCE [LARGE SCALE GENOMIC DNA]</scope>
    <source>
        <strain evidence="1">BUT 6</strain>
    </source>
</reference>
<gene>
    <name evidence="1" type="ORF">LEP1GSC058_2038</name>
</gene>
<evidence type="ECO:0000313" key="1">
    <source>
        <dbReference type="EMBL" id="EPG75481.1"/>
    </source>
</evidence>
<accession>S3UYJ1</accession>
<proteinExistence type="predicted"/>
<dbReference type="Proteomes" id="UP000014540">
    <property type="component" value="Unassembled WGS sequence"/>
</dbReference>
<dbReference type="EMBL" id="AKWZ02000003">
    <property type="protein sequence ID" value="EPG75481.1"/>
    <property type="molecule type" value="Genomic_DNA"/>
</dbReference>
<evidence type="ECO:0000313" key="2">
    <source>
        <dbReference type="Proteomes" id="UP000014540"/>
    </source>
</evidence>
<protein>
    <submittedName>
        <fullName evidence="1">Uncharacterized protein</fullName>
    </submittedName>
</protein>